<comment type="caution">
    <text evidence="2">The sequence shown here is derived from an EMBL/GenBank/DDBJ whole genome shotgun (WGS) entry which is preliminary data.</text>
</comment>
<evidence type="ECO:0000313" key="3">
    <source>
        <dbReference type="Proteomes" id="UP000268652"/>
    </source>
</evidence>
<dbReference type="RefSeq" id="WP_120695577.1">
    <property type="nucleotide sequence ID" value="NZ_RBDX01000016.1"/>
</dbReference>
<evidence type="ECO:0000313" key="2">
    <source>
        <dbReference type="EMBL" id="RKN26700.1"/>
    </source>
</evidence>
<evidence type="ECO:0008006" key="4">
    <source>
        <dbReference type="Google" id="ProtNLM"/>
    </source>
</evidence>
<reference evidence="2 3" key="1">
    <citation type="submission" date="2018-09" db="EMBL/GenBank/DDBJ databases">
        <title>Streptomyces sp. nov. DS1-2, an endophytic actinomycete isolated from roots of Dendrobium scabrilingue.</title>
        <authorList>
            <person name="Kuncharoen N."/>
            <person name="Kudo T."/>
            <person name="Ohkuma M."/>
            <person name="Yuki M."/>
            <person name="Tanasupawat S."/>
        </authorList>
    </citation>
    <scope>NUCLEOTIDE SEQUENCE [LARGE SCALE GENOMIC DNA]</scope>
    <source>
        <strain evidence="2 3">DS1-2</strain>
    </source>
</reference>
<name>A0ABX9RPL9_9ACTN</name>
<protein>
    <recommendedName>
        <fullName evidence="4">Recombination endonuclease VII</fullName>
    </recommendedName>
</protein>
<dbReference type="Proteomes" id="UP000268652">
    <property type="component" value="Unassembled WGS sequence"/>
</dbReference>
<dbReference type="EMBL" id="RBDY01000002">
    <property type="protein sequence ID" value="RKN26700.1"/>
    <property type="molecule type" value="Genomic_DNA"/>
</dbReference>
<organism evidence="2 3">
    <name type="scientific">Streptomyces radicis</name>
    <dbReference type="NCBI Taxonomy" id="1750517"/>
    <lineage>
        <taxon>Bacteria</taxon>
        <taxon>Bacillati</taxon>
        <taxon>Actinomycetota</taxon>
        <taxon>Actinomycetes</taxon>
        <taxon>Kitasatosporales</taxon>
        <taxon>Streptomycetaceae</taxon>
        <taxon>Streptomyces</taxon>
    </lineage>
</organism>
<gene>
    <name evidence="2" type="ORF">D7318_04890</name>
</gene>
<sequence>MAGDLWPGPNFPGLRVRAPANPNNPYSPRPLETPQGAYWCRCGAHRATTGHHAVAELVAEWQAHQPQCPARAPRPCQHCGQPTTERAPGNWPAHNACHHAWAARPVEQRRRQQAADRIQARQAQRRKAAVLRAQLRRDGTPEHVINAIVSGGITAAPE</sequence>
<proteinExistence type="predicted"/>
<keyword evidence="3" id="KW-1185">Reference proteome</keyword>
<accession>A0ABX9RPL9</accession>
<feature type="region of interest" description="Disordered" evidence="1">
    <location>
        <begin position="1"/>
        <end position="29"/>
    </location>
</feature>
<evidence type="ECO:0000256" key="1">
    <source>
        <dbReference type="SAM" id="MobiDB-lite"/>
    </source>
</evidence>